<keyword evidence="7 11" id="KW-1133">Transmembrane helix</keyword>
<feature type="transmembrane region" description="Helical" evidence="11">
    <location>
        <begin position="75"/>
        <end position="95"/>
    </location>
</feature>
<dbReference type="PANTHER" id="PTHR33288:SF4">
    <property type="entry name" value="PHOTOSYSTEM I ASSEMBLY PROTEIN YCF4"/>
    <property type="match status" value="1"/>
</dbReference>
<dbReference type="InterPro" id="IPR003359">
    <property type="entry name" value="PSI_Ycf4_assembly"/>
</dbReference>
<keyword evidence="8 11" id="KW-0793">Thylakoid</keyword>
<evidence type="ECO:0000256" key="6">
    <source>
        <dbReference type="ARBA" id="ARBA00022692"/>
    </source>
</evidence>
<protein>
    <recommendedName>
        <fullName evidence="3 11">Photosystem I assembly protein Ycf4</fullName>
    </recommendedName>
</protein>
<keyword evidence="4 11" id="KW-0602">Photosynthesis</keyword>
<comment type="function">
    <text evidence="1 11">Seems to be required for the assembly of the photosystem I complex.</text>
</comment>
<sequence length="191" mass="22192">MIWQSEDERIEFITGCRKPSDFFWAFIVFLGSSGLLLVATASYLRRNVLSLFPSEDTLVSLEEIDFIPQGAVVTLYGISGLFISFHLWCTIFWNIGSGYDRFDRKEGIVCIFRWEFPGKNRRIFRRFLMKDIQSIIIETKNSYTYHVLYMEIRGGGAFPLTRTDENWTPLQIAQKAADLSRLLRVPIEIVV</sequence>
<comment type="subcellular location">
    <subcellularLocation>
        <location evidence="11">Cellular thylakoid membrane</location>
        <topology evidence="11">Multi-pass membrane protein</topology>
    </subcellularLocation>
    <subcellularLocation>
        <location evidence="10">Plastid thylakoid membrane</location>
        <topology evidence="10">Multi-pass membrane protein</topology>
    </subcellularLocation>
</comment>
<comment type="similarity">
    <text evidence="2 11">Belongs to the Ycf4 family.</text>
</comment>
<dbReference type="GO" id="GO:0055035">
    <property type="term" value="C:plastid thylakoid membrane"/>
    <property type="evidence" value="ECO:0007669"/>
    <property type="project" value="UniProtKB-SubCell"/>
</dbReference>
<accession>A0A6H0EK35</accession>
<keyword evidence="9 11" id="KW-0472">Membrane</keyword>
<evidence type="ECO:0000256" key="8">
    <source>
        <dbReference type="ARBA" id="ARBA00023078"/>
    </source>
</evidence>
<evidence type="ECO:0000256" key="1">
    <source>
        <dbReference type="ARBA" id="ARBA00002862"/>
    </source>
</evidence>
<evidence type="ECO:0000256" key="10">
    <source>
        <dbReference type="ARBA" id="ARBA00046286"/>
    </source>
</evidence>
<dbReference type="EMBL" id="MN709882">
    <property type="protein sequence ID" value="QIT02621.1"/>
    <property type="molecule type" value="Genomic_DNA"/>
</dbReference>
<evidence type="ECO:0000256" key="2">
    <source>
        <dbReference type="ARBA" id="ARBA00008198"/>
    </source>
</evidence>
<dbReference type="GeneID" id="54613125"/>
<dbReference type="HAMAP" id="MF_00437">
    <property type="entry name" value="Ycf4"/>
    <property type="match status" value="1"/>
</dbReference>
<keyword evidence="5 12" id="KW-0934">Plastid</keyword>
<evidence type="ECO:0000256" key="5">
    <source>
        <dbReference type="ARBA" id="ARBA00022640"/>
    </source>
</evidence>
<dbReference type="AlphaFoldDB" id="A0A6H0EK35"/>
<name>A0A6H0EK35_9FABA</name>
<dbReference type="RefSeq" id="YP_009771836.1">
    <property type="nucleotide sequence ID" value="NC_047397.1"/>
</dbReference>
<geneLocation type="plastid" evidence="12"/>
<evidence type="ECO:0000256" key="9">
    <source>
        <dbReference type="ARBA" id="ARBA00023136"/>
    </source>
</evidence>
<gene>
    <name evidence="11 12" type="primary">ycf4</name>
</gene>
<evidence type="ECO:0000256" key="4">
    <source>
        <dbReference type="ARBA" id="ARBA00022531"/>
    </source>
</evidence>
<evidence type="ECO:0000256" key="11">
    <source>
        <dbReference type="HAMAP-Rule" id="MF_00437"/>
    </source>
</evidence>
<dbReference type="GO" id="GO:0009522">
    <property type="term" value="C:photosystem I"/>
    <property type="evidence" value="ECO:0007669"/>
    <property type="project" value="InterPro"/>
</dbReference>
<dbReference type="PANTHER" id="PTHR33288">
    <property type="match status" value="1"/>
</dbReference>
<reference evidence="12" key="1">
    <citation type="journal article" date="2020" name="Syst. Biol.">
        <title>Exploration of Plastid Phylogenomic Conflict Yields New Insights into the Deep Relationships of Leguminosae.</title>
        <authorList>
            <person name="Zhang R."/>
            <person name="Wang Y.H."/>
            <person name="Jin J.J."/>
            <person name="Stull G.W."/>
            <person name="Bruneau A."/>
            <person name="Cardoso D."/>
            <person name="de Queiroz L.P."/>
            <person name="Moore M.J."/>
            <person name="Zhang S.D."/>
            <person name="Chen S.Y."/>
            <person name="Wang J."/>
            <person name="Li D.Z."/>
            <person name="Yi T.S."/>
        </authorList>
    </citation>
    <scope>NUCLEOTIDE SEQUENCE</scope>
    <source>
        <tissue evidence="12">Fresh</tissue>
    </source>
</reference>
<feature type="transmembrane region" description="Helical" evidence="11">
    <location>
        <begin position="21"/>
        <end position="44"/>
    </location>
</feature>
<evidence type="ECO:0000313" key="12">
    <source>
        <dbReference type="EMBL" id="QIT02621.1"/>
    </source>
</evidence>
<dbReference type="GO" id="GO:0015979">
    <property type="term" value="P:photosynthesis"/>
    <property type="evidence" value="ECO:0007669"/>
    <property type="project" value="UniProtKB-UniRule"/>
</dbReference>
<keyword evidence="6 11" id="KW-0812">Transmembrane</keyword>
<organism evidence="12">
    <name type="scientific">Baphia racemosa</name>
    <dbReference type="NCBI Taxonomy" id="143050"/>
    <lineage>
        <taxon>Eukaryota</taxon>
        <taxon>Viridiplantae</taxon>
        <taxon>Streptophyta</taxon>
        <taxon>Embryophyta</taxon>
        <taxon>Tracheophyta</taxon>
        <taxon>Spermatophyta</taxon>
        <taxon>Magnoliopsida</taxon>
        <taxon>eudicotyledons</taxon>
        <taxon>Gunneridae</taxon>
        <taxon>Pentapetalae</taxon>
        <taxon>rosids</taxon>
        <taxon>fabids</taxon>
        <taxon>Fabales</taxon>
        <taxon>Fabaceae</taxon>
        <taxon>Papilionoideae</taxon>
        <taxon>50 kb inversion clade</taxon>
        <taxon>Baphieae</taxon>
        <taxon>Baphia</taxon>
    </lineage>
</organism>
<proteinExistence type="inferred from homology"/>
<dbReference type="Pfam" id="PF02392">
    <property type="entry name" value="Ycf4"/>
    <property type="match status" value="1"/>
</dbReference>
<evidence type="ECO:0000256" key="7">
    <source>
        <dbReference type="ARBA" id="ARBA00022989"/>
    </source>
</evidence>
<evidence type="ECO:0000256" key="3">
    <source>
        <dbReference type="ARBA" id="ARBA00015395"/>
    </source>
</evidence>